<dbReference type="SMART" id="SM00513">
    <property type="entry name" value="SAP"/>
    <property type="match status" value="1"/>
</dbReference>
<accession>A0A8W8L205</accession>
<feature type="region of interest" description="Disordered" evidence="2">
    <location>
        <begin position="234"/>
        <end position="265"/>
    </location>
</feature>
<proteinExistence type="predicted"/>
<dbReference type="PROSITE" id="PS50800">
    <property type="entry name" value="SAP"/>
    <property type="match status" value="1"/>
</dbReference>
<evidence type="ECO:0000256" key="2">
    <source>
        <dbReference type="SAM" id="MobiDB-lite"/>
    </source>
</evidence>
<sequence>MVNIHRETLDFFRWLAERLNPINTMASRYITWTVPQLKKELIQRDASTHGRKTDLIERLESYDRNKNFLPPPVLLPEPLDVNWPSTGFQQLKPDHQGLLPVVTRDQTEAYFLHRLAGDNDSARNIKAIKNGELLYDSKRILACSVLIENEIFFTGIVSAAMKNKVTYNYKLRLEKQSGDILSSHCECPAGKGPNVTCKHLAAVIVMLEKFIGLGELTGIEQTCTESLMMFNKPKTSQKGSPVKVENLSRKRKSENILDDPRPEKTKNMEGFEDRVLNILVNYTAKSSANIAYRYLFKRADLKSAFHDHDYLTLPFTEYWVGEAIKVNDLEIKKIEVATGRRLTRNGLGRGHGD</sequence>
<organism evidence="5 6">
    <name type="scientific">Magallana gigas</name>
    <name type="common">Pacific oyster</name>
    <name type="synonym">Crassostrea gigas</name>
    <dbReference type="NCBI Taxonomy" id="29159"/>
    <lineage>
        <taxon>Eukaryota</taxon>
        <taxon>Metazoa</taxon>
        <taxon>Spiralia</taxon>
        <taxon>Lophotrochozoa</taxon>
        <taxon>Mollusca</taxon>
        <taxon>Bivalvia</taxon>
        <taxon>Autobranchia</taxon>
        <taxon>Pteriomorphia</taxon>
        <taxon>Ostreida</taxon>
        <taxon>Ostreoidea</taxon>
        <taxon>Ostreidae</taxon>
        <taxon>Magallana</taxon>
    </lineage>
</organism>
<keyword evidence="1" id="KW-0863">Zinc-finger</keyword>
<dbReference type="Pfam" id="PF02037">
    <property type="entry name" value="SAP"/>
    <property type="match status" value="1"/>
</dbReference>
<feature type="compositionally biased region" description="Basic and acidic residues" evidence="2">
    <location>
        <begin position="253"/>
        <end position="265"/>
    </location>
</feature>
<dbReference type="AlphaFoldDB" id="A0A8W8L205"/>
<protein>
    <recommendedName>
        <fullName evidence="7">SWIM-type domain-containing protein</fullName>
    </recommendedName>
</protein>
<dbReference type="Proteomes" id="UP000005408">
    <property type="component" value="Unassembled WGS sequence"/>
</dbReference>
<dbReference type="PROSITE" id="PS50966">
    <property type="entry name" value="ZF_SWIM"/>
    <property type="match status" value="1"/>
</dbReference>
<evidence type="ECO:0008006" key="7">
    <source>
        <dbReference type="Google" id="ProtNLM"/>
    </source>
</evidence>
<dbReference type="InterPro" id="IPR003034">
    <property type="entry name" value="SAP_dom"/>
</dbReference>
<feature type="domain" description="SAP" evidence="3">
    <location>
        <begin position="29"/>
        <end position="63"/>
    </location>
</feature>
<reference evidence="5" key="1">
    <citation type="submission" date="2022-08" db="UniProtKB">
        <authorList>
            <consortium name="EnsemblMetazoa"/>
        </authorList>
    </citation>
    <scope>IDENTIFICATION</scope>
    <source>
        <strain evidence="5">05x7-T-G4-1.051#20</strain>
    </source>
</reference>
<evidence type="ECO:0000256" key="1">
    <source>
        <dbReference type="PROSITE-ProRule" id="PRU00325"/>
    </source>
</evidence>
<feature type="domain" description="SWIM-type" evidence="4">
    <location>
        <begin position="169"/>
        <end position="208"/>
    </location>
</feature>
<evidence type="ECO:0000259" key="3">
    <source>
        <dbReference type="PROSITE" id="PS50800"/>
    </source>
</evidence>
<dbReference type="InterPro" id="IPR036361">
    <property type="entry name" value="SAP_dom_sf"/>
</dbReference>
<evidence type="ECO:0000313" key="6">
    <source>
        <dbReference type="Proteomes" id="UP000005408"/>
    </source>
</evidence>
<dbReference type="EnsemblMetazoa" id="G26251.1">
    <property type="protein sequence ID" value="G26251.1:cds"/>
    <property type="gene ID" value="G26251"/>
</dbReference>
<dbReference type="Gene3D" id="1.10.720.30">
    <property type="entry name" value="SAP domain"/>
    <property type="match status" value="1"/>
</dbReference>
<dbReference type="InterPro" id="IPR007527">
    <property type="entry name" value="Znf_SWIM"/>
</dbReference>
<keyword evidence="6" id="KW-1185">Reference proteome</keyword>
<evidence type="ECO:0000259" key="4">
    <source>
        <dbReference type="PROSITE" id="PS50966"/>
    </source>
</evidence>
<name>A0A8W8L205_MAGGI</name>
<keyword evidence="1" id="KW-0479">Metal-binding</keyword>
<evidence type="ECO:0000313" key="5">
    <source>
        <dbReference type="EnsemblMetazoa" id="G26251.1:cds"/>
    </source>
</evidence>
<keyword evidence="1" id="KW-0862">Zinc</keyword>
<dbReference type="GO" id="GO:0008270">
    <property type="term" value="F:zinc ion binding"/>
    <property type="evidence" value="ECO:0007669"/>
    <property type="project" value="UniProtKB-KW"/>
</dbReference>
<dbReference type="SUPFAM" id="SSF68906">
    <property type="entry name" value="SAP domain"/>
    <property type="match status" value="1"/>
</dbReference>